<reference evidence="2 3" key="1">
    <citation type="submission" date="2024-02" db="EMBL/GenBank/DDBJ databases">
        <title>High-quality chromosome-scale genome assembly of Pensacola bahiagrass (Paspalum notatum Flugge var. saurae).</title>
        <authorList>
            <person name="Vega J.M."/>
            <person name="Podio M."/>
            <person name="Orjuela J."/>
            <person name="Siena L.A."/>
            <person name="Pessino S.C."/>
            <person name="Combes M.C."/>
            <person name="Mariac C."/>
            <person name="Albertini E."/>
            <person name="Pupilli F."/>
            <person name="Ortiz J.P.A."/>
            <person name="Leblanc O."/>
        </authorList>
    </citation>
    <scope>NUCLEOTIDE SEQUENCE [LARGE SCALE GENOMIC DNA]</scope>
    <source>
        <strain evidence="2">R1</strain>
        <tissue evidence="2">Leaf</tissue>
    </source>
</reference>
<name>A0AAQ3UUQ6_PASNO</name>
<feature type="compositionally biased region" description="Basic and acidic residues" evidence="1">
    <location>
        <begin position="42"/>
        <end position="54"/>
    </location>
</feature>
<feature type="compositionally biased region" description="Acidic residues" evidence="1">
    <location>
        <begin position="55"/>
        <end position="70"/>
    </location>
</feature>
<organism evidence="2 3">
    <name type="scientific">Paspalum notatum var. saurae</name>
    <dbReference type="NCBI Taxonomy" id="547442"/>
    <lineage>
        <taxon>Eukaryota</taxon>
        <taxon>Viridiplantae</taxon>
        <taxon>Streptophyta</taxon>
        <taxon>Embryophyta</taxon>
        <taxon>Tracheophyta</taxon>
        <taxon>Spermatophyta</taxon>
        <taxon>Magnoliopsida</taxon>
        <taxon>Liliopsida</taxon>
        <taxon>Poales</taxon>
        <taxon>Poaceae</taxon>
        <taxon>PACMAD clade</taxon>
        <taxon>Panicoideae</taxon>
        <taxon>Andropogonodae</taxon>
        <taxon>Paspaleae</taxon>
        <taxon>Paspalinae</taxon>
        <taxon>Paspalum</taxon>
    </lineage>
</organism>
<dbReference type="EMBL" id="CP144754">
    <property type="protein sequence ID" value="WVZ96635.1"/>
    <property type="molecule type" value="Genomic_DNA"/>
</dbReference>
<evidence type="ECO:0000313" key="2">
    <source>
        <dbReference type="EMBL" id="WVZ96635.1"/>
    </source>
</evidence>
<dbReference type="AlphaFoldDB" id="A0AAQ3UUQ6"/>
<accession>A0AAQ3UUQ6</accession>
<feature type="compositionally biased region" description="Basic and acidic residues" evidence="1">
    <location>
        <begin position="1"/>
        <end position="14"/>
    </location>
</feature>
<dbReference type="Proteomes" id="UP001341281">
    <property type="component" value="Chromosome 10"/>
</dbReference>
<feature type="compositionally biased region" description="Polar residues" evidence="1">
    <location>
        <begin position="106"/>
        <end position="115"/>
    </location>
</feature>
<evidence type="ECO:0000256" key="1">
    <source>
        <dbReference type="SAM" id="MobiDB-lite"/>
    </source>
</evidence>
<feature type="compositionally biased region" description="Polar residues" evidence="1">
    <location>
        <begin position="83"/>
        <end position="93"/>
    </location>
</feature>
<gene>
    <name evidence="2" type="ORF">U9M48_042248</name>
</gene>
<evidence type="ECO:0000313" key="3">
    <source>
        <dbReference type="Proteomes" id="UP001341281"/>
    </source>
</evidence>
<protein>
    <submittedName>
        <fullName evidence="2">Uncharacterized protein</fullName>
    </submittedName>
</protein>
<sequence length="260" mass="28891">MGDSTERSRERDGGDGLVTDDSTGATQRWPGLGLEKQSYGSRKFDDNDDDKPNREDEEEEDEDDLDDYNVADEIKKMCGMNTGDGSQTESSAQGERRNHNKHASINPRQASQDSSVVKVGQVLLQEIHQNESKKSGAEVGENIRVEQGLESQIRTTMQAEEEMLVEEEVMIGDSQTSIEGSDPGEGREESGVAVVAENKKQPHTPPVAAKRDLRKIGVTPIPIKAEKLKAKYKQDWMKLQMATEELQGDADRMKALIESW</sequence>
<feature type="region of interest" description="Disordered" evidence="1">
    <location>
        <begin position="1"/>
        <end position="116"/>
    </location>
</feature>
<keyword evidence="3" id="KW-1185">Reference proteome</keyword>
<feature type="region of interest" description="Disordered" evidence="1">
    <location>
        <begin position="171"/>
        <end position="192"/>
    </location>
</feature>
<proteinExistence type="predicted"/>